<accession>A0A2S1T212</accession>
<evidence type="ECO:0000313" key="1">
    <source>
        <dbReference type="EMBL" id="AWI32646.1"/>
    </source>
</evidence>
<dbReference type="OrthoDB" id="9899685at2"/>
<organism evidence="1 2">
    <name type="scientific">Streptomyces tirandamycinicus</name>
    <dbReference type="NCBI Taxonomy" id="2174846"/>
    <lineage>
        <taxon>Bacteria</taxon>
        <taxon>Bacillati</taxon>
        <taxon>Actinomycetota</taxon>
        <taxon>Actinomycetes</taxon>
        <taxon>Kitasatosporales</taxon>
        <taxon>Streptomycetaceae</taxon>
        <taxon>Streptomyces</taxon>
    </lineage>
</organism>
<keyword evidence="2" id="KW-1185">Reference proteome</keyword>
<dbReference type="KEGG" id="stir:DDW44_30470"/>
<gene>
    <name evidence="1" type="ORF">DDW44_30470</name>
</gene>
<dbReference type="RefSeq" id="WP_108908514.1">
    <property type="nucleotide sequence ID" value="NZ_CP029188.1"/>
</dbReference>
<reference evidence="1 2" key="1">
    <citation type="submission" date="2018-05" db="EMBL/GenBank/DDBJ databases">
        <title>Complete genome sequence of sponge-derived Streptomyces sp. HNM0039.</title>
        <authorList>
            <person name="Huang X."/>
            <person name="Zhou S."/>
        </authorList>
    </citation>
    <scope>NUCLEOTIDE SEQUENCE [LARGE SCALE GENOMIC DNA]</scope>
    <source>
        <strain evidence="1 2">HNM0039</strain>
    </source>
</reference>
<proteinExistence type="predicted"/>
<protein>
    <submittedName>
        <fullName evidence="1">Uncharacterized protein</fullName>
    </submittedName>
</protein>
<sequence length="197" mass="21509">MSVLPYVPAVFTPGDRITLAQETHTRDERGHWACDTPLCPSSFTDDEMRRFFADPRTLAQVGPLMIAPADLAPGDPLPGRVVESGEDPFELSRPYLMAGTAGPSHMPFQPLRDDVPGPWGFGQRTRVSHKPLARMRCWQMTLTPTGVVWLRLPSGTGTYAYIPADEPGAEQIEALMTVAVLRAAFPAGAVAIEPDRI</sequence>
<evidence type="ECO:0000313" key="2">
    <source>
        <dbReference type="Proteomes" id="UP000244900"/>
    </source>
</evidence>
<name>A0A2S1T212_9ACTN</name>
<dbReference type="AlphaFoldDB" id="A0A2S1T212"/>
<dbReference type="EMBL" id="CP029188">
    <property type="protein sequence ID" value="AWI32646.1"/>
    <property type="molecule type" value="Genomic_DNA"/>
</dbReference>
<dbReference type="Proteomes" id="UP000244900">
    <property type="component" value="Chromosome"/>
</dbReference>